<keyword evidence="4" id="KW-0862">Zinc</keyword>
<dbReference type="InterPro" id="IPR001405">
    <property type="entry name" value="UPF0758"/>
</dbReference>
<keyword evidence="5" id="KW-0482">Metalloprotease</keyword>
<comment type="similarity">
    <text evidence="6">Belongs to the UPF0758 family.</text>
</comment>
<protein>
    <submittedName>
        <fullName evidence="8">UPF0758 family protein</fullName>
    </submittedName>
</protein>
<dbReference type="PROSITE" id="PS50249">
    <property type="entry name" value="MPN"/>
    <property type="match status" value="1"/>
</dbReference>
<keyword evidence="2" id="KW-0479">Metal-binding</keyword>
<accession>A0A6J4VAI1</accession>
<dbReference type="GO" id="GO:0006508">
    <property type="term" value="P:proteolysis"/>
    <property type="evidence" value="ECO:0007669"/>
    <property type="project" value="UniProtKB-KW"/>
</dbReference>
<keyword evidence="1" id="KW-0645">Protease</keyword>
<gene>
    <name evidence="8" type="ORF">AVDCRST_MAG18-1871</name>
</gene>
<dbReference type="EMBL" id="CADCWN010000148">
    <property type="protein sequence ID" value="CAA9570009.1"/>
    <property type="molecule type" value="Genomic_DNA"/>
</dbReference>
<dbReference type="CDD" id="cd08071">
    <property type="entry name" value="MPN_DUF2466"/>
    <property type="match status" value="1"/>
</dbReference>
<evidence type="ECO:0000313" key="8">
    <source>
        <dbReference type="EMBL" id="CAA9570009.1"/>
    </source>
</evidence>
<dbReference type="PANTHER" id="PTHR30471:SF3">
    <property type="entry name" value="UPF0758 PROTEIN YEES-RELATED"/>
    <property type="match status" value="1"/>
</dbReference>
<evidence type="ECO:0000259" key="7">
    <source>
        <dbReference type="PROSITE" id="PS50249"/>
    </source>
</evidence>
<proteinExistence type="inferred from homology"/>
<dbReference type="GO" id="GO:0008237">
    <property type="term" value="F:metallopeptidase activity"/>
    <property type="evidence" value="ECO:0007669"/>
    <property type="project" value="UniProtKB-KW"/>
</dbReference>
<dbReference type="SUPFAM" id="SSF102712">
    <property type="entry name" value="JAB1/MPN domain"/>
    <property type="match status" value="1"/>
</dbReference>
<organism evidence="8">
    <name type="scientific">uncultured Thermomicrobiales bacterium</name>
    <dbReference type="NCBI Taxonomy" id="1645740"/>
    <lineage>
        <taxon>Bacteria</taxon>
        <taxon>Pseudomonadati</taxon>
        <taxon>Thermomicrobiota</taxon>
        <taxon>Thermomicrobia</taxon>
        <taxon>Thermomicrobiales</taxon>
        <taxon>environmental samples</taxon>
    </lineage>
</organism>
<dbReference type="NCBIfam" id="NF000642">
    <property type="entry name" value="PRK00024.1"/>
    <property type="match status" value="1"/>
</dbReference>
<dbReference type="Pfam" id="PF20582">
    <property type="entry name" value="UPF0758_N"/>
    <property type="match status" value="1"/>
</dbReference>
<dbReference type="SUPFAM" id="SSF47781">
    <property type="entry name" value="RuvA domain 2-like"/>
    <property type="match status" value="1"/>
</dbReference>
<dbReference type="InterPro" id="IPR010994">
    <property type="entry name" value="RuvA_2-like"/>
</dbReference>
<dbReference type="InterPro" id="IPR046778">
    <property type="entry name" value="UPF0758_N"/>
</dbReference>
<evidence type="ECO:0000256" key="5">
    <source>
        <dbReference type="ARBA" id="ARBA00023049"/>
    </source>
</evidence>
<dbReference type="PANTHER" id="PTHR30471">
    <property type="entry name" value="DNA REPAIR PROTEIN RADC"/>
    <property type="match status" value="1"/>
</dbReference>
<dbReference type="AlphaFoldDB" id="A0A6J4VAI1"/>
<sequence>MRETQPQYRLTIKELPAGERPQEKLKLRGEASLSNGELIAILLRTGLPGETVVDVAQRLLATHGGLLGLSRVDYGDLCKERGLGEVKAAKLKACVELARRLSLERPNERVRISSPEDIVVLISSEMAALDQEELRVILLNTKNEVLRVVTVYRGSVNAAQIRVAEVFKEAVRHNAPSLVIAHNHPSGDPTPSSDDVAVTRELVQAGRLLDIEVLDHLVIGDGRHVSLRRKGLGFS</sequence>
<evidence type="ECO:0000256" key="6">
    <source>
        <dbReference type="RuleBase" id="RU003797"/>
    </source>
</evidence>
<reference evidence="8" key="1">
    <citation type="submission" date="2020-02" db="EMBL/GenBank/DDBJ databases">
        <authorList>
            <person name="Meier V. D."/>
        </authorList>
    </citation>
    <scope>NUCLEOTIDE SEQUENCE</scope>
    <source>
        <strain evidence="8">AVDCRST_MAG18</strain>
    </source>
</reference>
<name>A0A6J4VAI1_9BACT</name>
<dbReference type="Pfam" id="PF04002">
    <property type="entry name" value="RadC"/>
    <property type="match status" value="1"/>
</dbReference>
<evidence type="ECO:0000256" key="2">
    <source>
        <dbReference type="ARBA" id="ARBA00022723"/>
    </source>
</evidence>
<evidence type="ECO:0000256" key="3">
    <source>
        <dbReference type="ARBA" id="ARBA00022801"/>
    </source>
</evidence>
<dbReference type="InterPro" id="IPR037518">
    <property type="entry name" value="MPN"/>
</dbReference>
<dbReference type="InterPro" id="IPR025657">
    <property type="entry name" value="RadC_JAB"/>
</dbReference>
<dbReference type="InterPro" id="IPR020891">
    <property type="entry name" value="UPF0758_CS"/>
</dbReference>
<evidence type="ECO:0000256" key="4">
    <source>
        <dbReference type="ARBA" id="ARBA00022833"/>
    </source>
</evidence>
<dbReference type="Gene3D" id="3.40.140.10">
    <property type="entry name" value="Cytidine Deaminase, domain 2"/>
    <property type="match status" value="1"/>
</dbReference>
<keyword evidence="3" id="KW-0378">Hydrolase</keyword>
<dbReference type="GO" id="GO:0046872">
    <property type="term" value="F:metal ion binding"/>
    <property type="evidence" value="ECO:0007669"/>
    <property type="project" value="UniProtKB-KW"/>
</dbReference>
<feature type="domain" description="MPN" evidence="7">
    <location>
        <begin position="111"/>
        <end position="233"/>
    </location>
</feature>
<dbReference type="NCBIfam" id="TIGR00608">
    <property type="entry name" value="radc"/>
    <property type="match status" value="1"/>
</dbReference>
<evidence type="ECO:0000256" key="1">
    <source>
        <dbReference type="ARBA" id="ARBA00022670"/>
    </source>
</evidence>
<dbReference type="PROSITE" id="PS01302">
    <property type="entry name" value="UPF0758"/>
    <property type="match status" value="1"/>
</dbReference>